<proteinExistence type="predicted"/>
<reference evidence="2 3" key="1">
    <citation type="submission" date="2016-10" db="EMBL/GenBank/DDBJ databases">
        <authorList>
            <person name="Varghese N."/>
            <person name="Submissions S."/>
        </authorList>
    </citation>
    <scope>NUCLEOTIDE SEQUENCE [LARGE SCALE GENOMIC DNA]</scope>
    <source>
        <strain evidence="2 3">DSM 13796</strain>
    </source>
</reference>
<protein>
    <submittedName>
        <fullName evidence="2">Small multi-drug export protein</fullName>
    </submittedName>
</protein>
<feature type="transmembrane region" description="Helical" evidence="1">
    <location>
        <begin position="12"/>
        <end position="39"/>
    </location>
</feature>
<comment type="caution">
    <text evidence="2">The sequence shown here is derived from an EMBL/GenBank/DDBJ whole genome shotgun (WGS) entry which is preliminary data.</text>
</comment>
<accession>A0A1I5Z321</accession>
<feature type="transmembrane region" description="Helical" evidence="1">
    <location>
        <begin position="101"/>
        <end position="125"/>
    </location>
</feature>
<feature type="transmembrane region" description="Helical" evidence="1">
    <location>
        <begin position="131"/>
        <end position="157"/>
    </location>
</feature>
<gene>
    <name evidence="2" type="ORF">SAMN02745910_01783</name>
</gene>
<keyword evidence="1" id="KW-1133">Transmembrane helix</keyword>
<sequence length="160" mass="17779">MNLIEWAQDAPVLWQYTVLFLLAAAPWMDVSIVVPLGIVWGLPPFSVGLTAFLGNCILILLLGLFFKQFSAWRAKRRMKKGINSPTKKETRSRQIWEKYGIPGLALLAPILVGTDIAAVLALTFGSSRRHVIGWMTVSLAVWTILFAVGSIYGFSFLNLI</sequence>
<evidence type="ECO:0000313" key="3">
    <source>
        <dbReference type="Proteomes" id="UP000182762"/>
    </source>
</evidence>
<evidence type="ECO:0000256" key="1">
    <source>
        <dbReference type="SAM" id="Phobius"/>
    </source>
</evidence>
<keyword evidence="3" id="KW-1185">Reference proteome</keyword>
<evidence type="ECO:0000313" key="2">
    <source>
        <dbReference type="EMBL" id="SFQ50851.1"/>
    </source>
</evidence>
<dbReference type="RefSeq" id="WP_061805022.1">
    <property type="nucleotide sequence ID" value="NZ_FOXX01000003.1"/>
</dbReference>
<organism evidence="2 3">
    <name type="scientific">Priestia endophytica DSM 13796</name>
    <dbReference type="NCBI Taxonomy" id="1121089"/>
    <lineage>
        <taxon>Bacteria</taxon>
        <taxon>Bacillati</taxon>
        <taxon>Bacillota</taxon>
        <taxon>Bacilli</taxon>
        <taxon>Bacillales</taxon>
        <taxon>Bacillaceae</taxon>
        <taxon>Priestia</taxon>
    </lineage>
</organism>
<dbReference type="GeneID" id="93710473"/>
<keyword evidence="1" id="KW-0812">Transmembrane</keyword>
<dbReference type="InterPro" id="IPR009577">
    <property type="entry name" value="Sm_multidrug_ex"/>
</dbReference>
<dbReference type="EMBL" id="FOXX01000003">
    <property type="protein sequence ID" value="SFQ50851.1"/>
    <property type="molecule type" value="Genomic_DNA"/>
</dbReference>
<name>A0A1I5Z321_9BACI</name>
<keyword evidence="1" id="KW-0472">Membrane</keyword>
<dbReference type="Pfam" id="PF06695">
    <property type="entry name" value="Sm_multidrug_ex"/>
    <property type="match status" value="1"/>
</dbReference>
<feature type="transmembrane region" description="Helical" evidence="1">
    <location>
        <begin position="45"/>
        <end position="66"/>
    </location>
</feature>
<dbReference type="Proteomes" id="UP000182762">
    <property type="component" value="Unassembled WGS sequence"/>
</dbReference>